<dbReference type="GO" id="GO:0004556">
    <property type="term" value="F:alpha-amylase activity"/>
    <property type="evidence" value="ECO:0007669"/>
    <property type="project" value="TreeGrafter"/>
</dbReference>
<dbReference type="Pfam" id="PF00128">
    <property type="entry name" value="Alpha-amylase"/>
    <property type="match status" value="2"/>
</dbReference>
<organism evidence="4 5">
    <name type="scientific">Serinibacter arcticus</name>
    <dbReference type="NCBI Taxonomy" id="1655435"/>
    <lineage>
        <taxon>Bacteria</taxon>
        <taxon>Bacillati</taxon>
        <taxon>Actinomycetota</taxon>
        <taxon>Actinomycetes</taxon>
        <taxon>Micrococcales</taxon>
        <taxon>Beutenbergiaceae</taxon>
        <taxon>Serinibacter</taxon>
    </lineage>
</organism>
<keyword evidence="5" id="KW-1185">Reference proteome</keyword>
<comment type="similarity">
    <text evidence="1">Belongs to the glycosyl hydrolase 13 family.</text>
</comment>
<dbReference type="RefSeq" id="WP_109228912.1">
    <property type="nucleotide sequence ID" value="NZ_PYHR01000002.1"/>
</dbReference>
<protein>
    <submittedName>
        <fullName evidence="4">Alpha-amylase</fullName>
    </submittedName>
</protein>
<evidence type="ECO:0000259" key="3">
    <source>
        <dbReference type="SMART" id="SM00642"/>
    </source>
</evidence>
<evidence type="ECO:0000313" key="5">
    <source>
        <dbReference type="Proteomes" id="UP000245166"/>
    </source>
</evidence>
<dbReference type="SMART" id="SM00642">
    <property type="entry name" value="Aamy"/>
    <property type="match status" value="1"/>
</dbReference>
<feature type="domain" description="Glycosyl hydrolase family 13 catalytic" evidence="3">
    <location>
        <begin position="14"/>
        <end position="417"/>
    </location>
</feature>
<sequence>MTEPAWWRDAVVHQIYPRSFQDTGRDGEGDLAGVTRRLDHLVALGVDALWLCPFYPSPMVDGGYDVADHTAVDPRYGTLADLDELVAQAHARGLRVTIDLVPNHVSSASDWFVAGLAAGRGSPERSRFLFREGRGPGGDEPPTNWTSVFGGPSWTRVTEPDGSPGQWYYHLFAAEQPDLDWSHPDVSAEFERILRFWLDRGIDGFRIDVSDALVKDLGAGDTADGAPVIPKDDASGVHEIYRDVRRVLDDYDGDRMAVVETGAAPDVVALFLRPDEMHLAFSFELARAAWDARELRSAVDAVLAANAIVGAPATWVTDNHDTPRSVTRYARAGAGGLRGAYVPTGGDGELLTAQDVARGTARARAAAVLLLTLPGAAFVYQGQELGLPEVEDLPPEALQDPAVARSGGTVRGRDGCRVPLPWEGDAPPYGFTEADAGWLPQPTGWGELAVAHQERDEGSMLRHYRALLALRRREVAARRGALEWLPAPDGVLAYRRTAAGGEPLVVMINLGADAVPVPDGEVLLATGPLVGDGERLVPGDGAVVVRPVDA</sequence>
<comment type="caution">
    <text evidence="4">The sequence shown here is derived from an EMBL/GenBank/DDBJ whole genome shotgun (WGS) entry which is preliminary data.</text>
</comment>
<dbReference type="InterPro" id="IPR017853">
    <property type="entry name" value="GH"/>
</dbReference>
<dbReference type="OrthoDB" id="9043248at2"/>
<accession>A0A2U1ZU86</accession>
<dbReference type="CDD" id="cd11332">
    <property type="entry name" value="AmyAc_OligoGlu_TS"/>
    <property type="match status" value="1"/>
</dbReference>
<name>A0A2U1ZU86_9MICO</name>
<feature type="region of interest" description="Disordered" evidence="2">
    <location>
        <begin position="131"/>
        <end position="156"/>
    </location>
</feature>
<dbReference type="InterPro" id="IPR022567">
    <property type="entry name" value="DUF3459"/>
</dbReference>
<dbReference type="InterPro" id="IPR006047">
    <property type="entry name" value="GH13_cat_dom"/>
</dbReference>
<dbReference type="GO" id="GO:0009313">
    <property type="term" value="P:oligosaccharide catabolic process"/>
    <property type="evidence" value="ECO:0007669"/>
    <property type="project" value="TreeGrafter"/>
</dbReference>
<evidence type="ECO:0000256" key="1">
    <source>
        <dbReference type="ARBA" id="ARBA00008061"/>
    </source>
</evidence>
<dbReference type="Proteomes" id="UP000245166">
    <property type="component" value="Unassembled WGS sequence"/>
</dbReference>
<evidence type="ECO:0000313" key="4">
    <source>
        <dbReference type="EMBL" id="PWD50531.1"/>
    </source>
</evidence>
<gene>
    <name evidence="4" type="ORF">C8046_07585</name>
</gene>
<dbReference type="Gene3D" id="3.90.400.10">
    <property type="entry name" value="Oligo-1,6-glucosidase, Domain 2"/>
    <property type="match status" value="1"/>
</dbReference>
<proteinExistence type="inferred from homology"/>
<reference evidence="4 5" key="1">
    <citation type="submission" date="2018-03" db="EMBL/GenBank/DDBJ databases">
        <title>Genome assembly of novel Miniimonas species PCH200.</title>
        <authorList>
            <person name="Thakur V."/>
            <person name="Kumar V."/>
            <person name="Singh D."/>
        </authorList>
    </citation>
    <scope>NUCLEOTIDE SEQUENCE [LARGE SCALE GENOMIC DNA]</scope>
    <source>
        <strain evidence="4 5">PCH200</strain>
    </source>
</reference>
<dbReference type="InterPro" id="IPR045857">
    <property type="entry name" value="O16G_dom_2"/>
</dbReference>
<dbReference type="EMBL" id="PYHR01000002">
    <property type="protein sequence ID" value="PWD50531.1"/>
    <property type="molecule type" value="Genomic_DNA"/>
</dbReference>
<evidence type="ECO:0000256" key="2">
    <source>
        <dbReference type="SAM" id="MobiDB-lite"/>
    </source>
</evidence>
<dbReference type="AlphaFoldDB" id="A0A2U1ZU86"/>
<dbReference type="SUPFAM" id="SSF51445">
    <property type="entry name" value="(Trans)glycosidases"/>
    <property type="match status" value="1"/>
</dbReference>
<dbReference type="Pfam" id="PF11941">
    <property type="entry name" value="DUF3459"/>
    <property type="match status" value="1"/>
</dbReference>
<dbReference type="Gene3D" id="3.20.20.80">
    <property type="entry name" value="Glycosidases"/>
    <property type="match status" value="2"/>
</dbReference>
<dbReference type="PANTHER" id="PTHR10357:SF179">
    <property type="entry name" value="NEUTRAL AND BASIC AMINO ACID TRANSPORT PROTEIN RBAT"/>
    <property type="match status" value="1"/>
</dbReference>
<dbReference type="PANTHER" id="PTHR10357">
    <property type="entry name" value="ALPHA-AMYLASE FAMILY MEMBER"/>
    <property type="match status" value="1"/>
</dbReference>